<dbReference type="Gene3D" id="3.90.550.10">
    <property type="entry name" value="Spore Coat Polysaccharide Biosynthesis Protein SpsA, Chain A"/>
    <property type="match status" value="1"/>
</dbReference>
<sequence length="275" mass="31503">MISVNLTTMHSRLDLCAATVWSIINQSVQPDKINLWISNEPYLSDHGIYEIPAWVEELNKINNIVNVHYVKNTGPYRKIINAIINSEIDDILVYADDDVIYGRQWLEFLLGQFYENNCNVAIAARIRIMERNIFNKYKSYSSYSISMKKDKFEKDFIITGVGGCVLSKRMIKPSIIGDDAYLIISPKTDDIWISKMLEASNTKVESSPDALRCVHEILHGYNTLSSINTLTSKNNGLIIKAIRMVKNKFYSYFGLQKTNNDKSIKMVNLHFNGKL</sequence>
<proteinExistence type="predicted"/>
<dbReference type="EMBL" id="KF793262">
    <property type="protein sequence ID" value="AHJ80455.1"/>
    <property type="molecule type" value="Genomic_DNA"/>
</dbReference>
<organism evidence="2">
    <name type="scientific">Klebsiella pneumoniae subsp. pneumoniae</name>
    <dbReference type="NCBI Taxonomy" id="72407"/>
    <lineage>
        <taxon>Bacteria</taxon>
        <taxon>Pseudomonadati</taxon>
        <taxon>Pseudomonadota</taxon>
        <taxon>Gammaproteobacteria</taxon>
        <taxon>Enterobacterales</taxon>
        <taxon>Enterobacteriaceae</taxon>
        <taxon>Klebsiella/Raoultella group</taxon>
        <taxon>Klebsiella</taxon>
        <taxon>Klebsiella pneumoniae complex</taxon>
    </lineage>
</organism>
<keyword evidence="2" id="KW-0808">Transferase</keyword>
<name>A0A023JM01_KLEPN</name>
<dbReference type="AlphaFoldDB" id="A0A023JM01"/>
<dbReference type="InterPro" id="IPR029044">
    <property type="entry name" value="Nucleotide-diphossugar_trans"/>
</dbReference>
<dbReference type="Pfam" id="PF00535">
    <property type="entry name" value="Glycos_transf_2"/>
    <property type="match status" value="1"/>
</dbReference>
<dbReference type="CDD" id="cd00761">
    <property type="entry name" value="Glyco_tranf_GTA_type"/>
    <property type="match status" value="1"/>
</dbReference>
<dbReference type="RefSeq" id="WP_004198917.1">
    <property type="nucleotide sequence ID" value="NZ_CP009872.1"/>
</dbReference>
<dbReference type="GO" id="GO:0016740">
    <property type="term" value="F:transferase activity"/>
    <property type="evidence" value="ECO:0007669"/>
    <property type="project" value="UniProtKB-KW"/>
</dbReference>
<evidence type="ECO:0000259" key="1">
    <source>
        <dbReference type="Pfam" id="PF00535"/>
    </source>
</evidence>
<accession>A0A023JM01</accession>
<feature type="domain" description="Glycosyltransferase 2-like" evidence="1">
    <location>
        <begin position="17"/>
        <end position="166"/>
    </location>
</feature>
<reference evidence="2" key="1">
    <citation type="journal article" date="2014" name="Antimicrob. Agents Chemother.">
        <title>Multiplex PCR for Identification of Two Capsular Types in Epidemic KPC-Producing Klebsiella pneumoniae Sequence Type 258 Strains.</title>
        <authorList>
            <person name="Chen L."/>
            <person name="Chavda K.D."/>
            <person name="Findlay J."/>
            <person name="Peirano G."/>
            <person name="Hopkins K."/>
            <person name="Pitout J.D."/>
            <person name="Bonomo R.A."/>
            <person name="Woodford N."/>
            <person name="DeLeo F.R."/>
            <person name="Kreiswirth B.N."/>
        </authorList>
    </citation>
    <scope>NUCLEOTIDE SEQUENCE</scope>
    <source>
        <strain evidence="2">BK32192</strain>
    </source>
</reference>
<protein>
    <submittedName>
        <fullName evidence="2">Glycosyl transferase, group 2 family protein</fullName>
    </submittedName>
</protein>
<evidence type="ECO:0000313" key="2">
    <source>
        <dbReference type="EMBL" id="AHJ80455.1"/>
    </source>
</evidence>
<dbReference type="SUPFAM" id="SSF53448">
    <property type="entry name" value="Nucleotide-diphospho-sugar transferases"/>
    <property type="match status" value="1"/>
</dbReference>
<dbReference type="InterPro" id="IPR001173">
    <property type="entry name" value="Glyco_trans_2-like"/>
</dbReference>